<comment type="caution">
    <text evidence="2">The sequence shown here is derived from an EMBL/GenBank/DDBJ whole genome shotgun (WGS) entry which is preliminary data.</text>
</comment>
<dbReference type="OrthoDB" id="73465at2759"/>
<organism evidence="2 3">
    <name type="scientific">Diversispora eburnea</name>
    <dbReference type="NCBI Taxonomy" id="1213867"/>
    <lineage>
        <taxon>Eukaryota</taxon>
        <taxon>Fungi</taxon>
        <taxon>Fungi incertae sedis</taxon>
        <taxon>Mucoromycota</taxon>
        <taxon>Glomeromycotina</taxon>
        <taxon>Glomeromycetes</taxon>
        <taxon>Diversisporales</taxon>
        <taxon>Diversisporaceae</taxon>
        <taxon>Diversispora</taxon>
    </lineage>
</organism>
<dbReference type="AlphaFoldDB" id="A0A9N9G6A7"/>
<proteinExistence type="predicted"/>
<keyword evidence="3" id="KW-1185">Reference proteome</keyword>
<dbReference type="EMBL" id="CAJVPK010001383">
    <property type="protein sequence ID" value="CAG8584436.1"/>
    <property type="molecule type" value="Genomic_DNA"/>
</dbReference>
<sequence length="399" mass="44653">MKSQSIYSSLLLCILTFTHFLTITAERCVDIPDPLNPSKQVIVDCPPTVNSDAYVKRQTTNFFEVTHNCTATAALCNKIKEAFNDAGKEISKVLELKQIIKVNATFTDLINPFLLGSAGPARYIPLTSDDKIIRSYPQALVKQFSLSTHPEYNDYDITARLNAAQNWWFRTDNGTIGSDQYDFYAVILHELIHGLGFISSWSNLLETLVDQDTTGLTPFPDFGGDNDSQFEGFLENIFDKYVKFTRNGVVSTSTDYTSQLNESVPIGTSFDTVEEFLARVKSSPQWEIAEFTLESATTNDSLTFTPAEGTSYKEVIYLESGLYPYDQGSSISHVSEKHYELTPDFLMTWSQDPGITLEFAIQRGGNHSSPIGPRILSILESMGYETESFPNPIIPTYEP</sequence>
<protein>
    <submittedName>
        <fullName evidence="2">5157_t:CDS:1</fullName>
    </submittedName>
</protein>
<feature type="signal peptide" evidence="1">
    <location>
        <begin position="1"/>
        <end position="25"/>
    </location>
</feature>
<evidence type="ECO:0000256" key="1">
    <source>
        <dbReference type="SAM" id="SignalP"/>
    </source>
</evidence>
<name>A0A9N9G6A7_9GLOM</name>
<evidence type="ECO:0000313" key="2">
    <source>
        <dbReference type="EMBL" id="CAG8584436.1"/>
    </source>
</evidence>
<gene>
    <name evidence="2" type="ORF">DEBURN_LOCUS8734</name>
</gene>
<keyword evidence="1" id="KW-0732">Signal</keyword>
<feature type="chain" id="PRO_5040234644" evidence="1">
    <location>
        <begin position="26"/>
        <end position="399"/>
    </location>
</feature>
<dbReference type="Proteomes" id="UP000789706">
    <property type="component" value="Unassembled WGS sequence"/>
</dbReference>
<evidence type="ECO:0000313" key="3">
    <source>
        <dbReference type="Proteomes" id="UP000789706"/>
    </source>
</evidence>
<reference evidence="2" key="1">
    <citation type="submission" date="2021-06" db="EMBL/GenBank/DDBJ databases">
        <authorList>
            <person name="Kallberg Y."/>
            <person name="Tangrot J."/>
            <person name="Rosling A."/>
        </authorList>
    </citation>
    <scope>NUCLEOTIDE SEQUENCE</scope>
    <source>
        <strain evidence="2">AZ414A</strain>
    </source>
</reference>
<accession>A0A9N9G6A7</accession>